<dbReference type="Proteomes" id="UP000005326">
    <property type="component" value="Unassembled WGS sequence"/>
</dbReference>
<accession>B0MS76</accession>
<evidence type="ECO:0000256" key="1">
    <source>
        <dbReference type="SAM" id="MobiDB-lite"/>
    </source>
</evidence>
<dbReference type="EMBL" id="ABCA03000055">
    <property type="protein sequence ID" value="EDR99644.1"/>
    <property type="molecule type" value="Genomic_DNA"/>
</dbReference>
<feature type="region of interest" description="Disordered" evidence="1">
    <location>
        <begin position="1"/>
        <end position="21"/>
    </location>
</feature>
<reference evidence="2" key="2">
    <citation type="submission" date="2014-06" db="EMBL/GenBank/DDBJ databases">
        <title>Draft genome sequence of Eubacterium siraeum (DSM 15702).</title>
        <authorList>
            <person name="Sudarsanam P."/>
            <person name="Ley R."/>
            <person name="Guruge J."/>
            <person name="Turnbaugh P.J."/>
            <person name="Mahowald M."/>
            <person name="Liep D."/>
            <person name="Gordon J."/>
        </authorList>
    </citation>
    <scope>NUCLEOTIDE SEQUENCE</scope>
    <source>
        <strain evidence="2">DSM 15702</strain>
    </source>
</reference>
<protein>
    <submittedName>
        <fullName evidence="2">Uncharacterized protein</fullName>
    </submittedName>
</protein>
<comment type="caution">
    <text evidence="2">The sequence shown here is derived from an EMBL/GenBank/DDBJ whole genome shotgun (WGS) entry which is preliminary data.</text>
</comment>
<evidence type="ECO:0000313" key="2">
    <source>
        <dbReference type="EMBL" id="EDR99644.1"/>
    </source>
</evidence>
<dbReference type="AlphaFoldDB" id="B0MS76"/>
<proteinExistence type="predicted"/>
<evidence type="ECO:0000313" key="3">
    <source>
        <dbReference type="Proteomes" id="UP000005326"/>
    </source>
</evidence>
<feature type="compositionally biased region" description="Polar residues" evidence="1">
    <location>
        <begin position="1"/>
        <end position="20"/>
    </location>
</feature>
<organism evidence="2 3">
    <name type="scientific">[Eubacterium] siraeum DSM 15702</name>
    <dbReference type="NCBI Taxonomy" id="428128"/>
    <lineage>
        <taxon>Bacteria</taxon>
        <taxon>Bacillati</taxon>
        <taxon>Bacillota</taxon>
        <taxon>Clostridia</taxon>
        <taxon>Eubacteriales</taxon>
        <taxon>Oscillospiraceae</taxon>
        <taxon>Oscillospiraceae incertae sedis</taxon>
    </lineage>
</organism>
<name>B0MS76_9FIRM</name>
<gene>
    <name evidence="2" type="ORF">EUBSIR_02713</name>
</gene>
<reference evidence="2" key="1">
    <citation type="submission" date="2007-10" db="EMBL/GenBank/DDBJ databases">
        <authorList>
            <person name="Fulton L."/>
            <person name="Clifton S."/>
            <person name="Fulton B."/>
            <person name="Xu J."/>
            <person name="Minx P."/>
            <person name="Pepin K.H."/>
            <person name="Johnson M."/>
            <person name="Thiruvilangam P."/>
            <person name="Bhonagiri V."/>
            <person name="Nash W.E."/>
            <person name="Mardis E.R."/>
            <person name="Wilson R.K."/>
        </authorList>
    </citation>
    <scope>NUCLEOTIDE SEQUENCE [LARGE SCALE GENOMIC DNA]</scope>
    <source>
        <strain evidence="2">DSM 15702</strain>
    </source>
</reference>
<sequence>MQLLSKYTSHNLHSAEQSSPAIPAKENCVTKKTAPQCRTYTKTPCHSIIP</sequence>
<keyword evidence="3" id="KW-1185">Reference proteome</keyword>